<keyword evidence="3" id="KW-1185">Reference proteome</keyword>
<dbReference type="Gene3D" id="1.10.10.10">
    <property type="entry name" value="Winged helix-like DNA-binding domain superfamily/Winged helix DNA-binding domain"/>
    <property type="match status" value="1"/>
</dbReference>
<gene>
    <name evidence="2" type="ORF">DP939_34790</name>
</gene>
<accession>A0A366LNL0</accession>
<comment type="caution">
    <text evidence="2">The sequence shown here is derived from an EMBL/GenBank/DDBJ whole genome shotgun (WGS) entry which is preliminary data.</text>
</comment>
<protein>
    <submittedName>
        <fullName evidence="2">MarR family transcriptional regulator</fullName>
    </submittedName>
</protein>
<dbReference type="GO" id="GO:0003700">
    <property type="term" value="F:DNA-binding transcription factor activity"/>
    <property type="evidence" value="ECO:0007669"/>
    <property type="project" value="InterPro"/>
</dbReference>
<dbReference type="EMBL" id="QMEY01000022">
    <property type="protein sequence ID" value="RBQ15545.1"/>
    <property type="molecule type" value="Genomic_DNA"/>
</dbReference>
<dbReference type="InterPro" id="IPR039422">
    <property type="entry name" value="MarR/SlyA-like"/>
</dbReference>
<dbReference type="InterPro" id="IPR000835">
    <property type="entry name" value="HTH_MarR-typ"/>
</dbReference>
<dbReference type="RefSeq" id="WP_113985084.1">
    <property type="nucleotide sequence ID" value="NZ_QMEY01000022.1"/>
</dbReference>
<organism evidence="2 3">
    <name type="scientific">Spongiactinospora rosea</name>
    <dbReference type="NCBI Taxonomy" id="2248750"/>
    <lineage>
        <taxon>Bacteria</taxon>
        <taxon>Bacillati</taxon>
        <taxon>Actinomycetota</taxon>
        <taxon>Actinomycetes</taxon>
        <taxon>Streptosporangiales</taxon>
        <taxon>Streptosporangiaceae</taxon>
        <taxon>Spongiactinospora</taxon>
    </lineage>
</organism>
<sequence length="153" mass="17308">MGYDLFTTVAAFRRLVTMLKRAKTEQLSDASGARIDRPDVEILVHLLEVAEPRRIGAIADALRVESPHVTRHVCAMERRGLLERVRDPDDGRAWRINLTSDGRHTAEECRRFTAKWIGAAVAGWPESDRAELQRLLVKLANDVSHELRDSTVN</sequence>
<reference evidence="2 3" key="1">
    <citation type="submission" date="2018-06" db="EMBL/GenBank/DDBJ databases">
        <title>Sphaerisporangium craniellae sp. nov., isolated from a marine sponge in the South China Sea.</title>
        <authorList>
            <person name="Li L."/>
        </authorList>
    </citation>
    <scope>NUCLEOTIDE SEQUENCE [LARGE SCALE GENOMIC DNA]</scope>
    <source>
        <strain evidence="2 3">LHW63015</strain>
    </source>
</reference>
<dbReference type="PANTHER" id="PTHR33164:SF57">
    <property type="entry name" value="MARR-FAMILY TRANSCRIPTIONAL REGULATOR"/>
    <property type="match status" value="1"/>
</dbReference>
<evidence type="ECO:0000259" key="1">
    <source>
        <dbReference type="PROSITE" id="PS50995"/>
    </source>
</evidence>
<evidence type="ECO:0000313" key="2">
    <source>
        <dbReference type="EMBL" id="RBQ15545.1"/>
    </source>
</evidence>
<name>A0A366LNL0_9ACTN</name>
<dbReference type="SUPFAM" id="SSF46785">
    <property type="entry name" value="Winged helix' DNA-binding domain"/>
    <property type="match status" value="1"/>
</dbReference>
<proteinExistence type="predicted"/>
<dbReference type="PROSITE" id="PS50995">
    <property type="entry name" value="HTH_MARR_2"/>
    <property type="match status" value="1"/>
</dbReference>
<dbReference type="InterPro" id="IPR036388">
    <property type="entry name" value="WH-like_DNA-bd_sf"/>
</dbReference>
<dbReference type="Pfam" id="PF01047">
    <property type="entry name" value="MarR"/>
    <property type="match status" value="1"/>
</dbReference>
<dbReference type="AlphaFoldDB" id="A0A366LNL0"/>
<dbReference type="PANTHER" id="PTHR33164">
    <property type="entry name" value="TRANSCRIPTIONAL REGULATOR, MARR FAMILY"/>
    <property type="match status" value="1"/>
</dbReference>
<evidence type="ECO:0000313" key="3">
    <source>
        <dbReference type="Proteomes" id="UP000253303"/>
    </source>
</evidence>
<dbReference type="GO" id="GO:0006950">
    <property type="term" value="P:response to stress"/>
    <property type="evidence" value="ECO:0007669"/>
    <property type="project" value="TreeGrafter"/>
</dbReference>
<dbReference type="OrthoDB" id="4485201at2"/>
<dbReference type="Proteomes" id="UP000253303">
    <property type="component" value="Unassembled WGS sequence"/>
</dbReference>
<dbReference type="SMART" id="SM00347">
    <property type="entry name" value="HTH_MARR"/>
    <property type="match status" value="1"/>
</dbReference>
<dbReference type="InterPro" id="IPR036390">
    <property type="entry name" value="WH_DNA-bd_sf"/>
</dbReference>
<feature type="domain" description="HTH marR-type" evidence="1">
    <location>
        <begin position="1"/>
        <end position="141"/>
    </location>
</feature>